<reference evidence="5" key="2">
    <citation type="journal article" date="2019" name="Int. J. Syst. Evol. Microbiol.">
        <title>The Global Catalogue of Microorganisms (GCM) 10K type strain sequencing project: providing services to taxonomists for standard genome sequencing and annotation.</title>
        <authorList>
            <consortium name="The Broad Institute Genomics Platform"/>
            <consortium name="The Broad Institute Genome Sequencing Center for Infectious Disease"/>
            <person name="Wu L."/>
            <person name="Ma J."/>
        </authorList>
    </citation>
    <scope>NUCLEOTIDE SEQUENCE [LARGE SCALE GENOMIC DNA]</scope>
    <source>
        <strain evidence="5">CGMCC 1.15644</strain>
    </source>
</reference>
<dbReference type="Proteomes" id="UP000295684">
    <property type="component" value="Unassembled WGS sequence"/>
</dbReference>
<evidence type="ECO:0000313" key="4">
    <source>
        <dbReference type="Proteomes" id="UP000295684"/>
    </source>
</evidence>
<dbReference type="InterPro" id="IPR050356">
    <property type="entry name" value="SulA_CellDiv_inhibitor"/>
</dbReference>
<evidence type="ECO:0000256" key="1">
    <source>
        <dbReference type="ARBA" id="ARBA00022763"/>
    </source>
</evidence>
<reference evidence="2" key="1">
    <citation type="journal article" date="2014" name="Int. J. Syst. Evol. Microbiol.">
        <title>Complete genome of a new Firmicutes species belonging to the dominant human colonic microbiota ('Ruminococcus bicirculans') reveals two chromosomes and a selective capacity to utilize plant glucans.</title>
        <authorList>
            <consortium name="NISC Comparative Sequencing Program"/>
            <person name="Wegmann U."/>
            <person name="Louis P."/>
            <person name="Goesmann A."/>
            <person name="Henrissat B."/>
            <person name="Duncan S.H."/>
            <person name="Flint H.J."/>
        </authorList>
    </citation>
    <scope>NUCLEOTIDE SEQUENCE</scope>
    <source>
        <strain evidence="2">CGMCC 1.15644</strain>
    </source>
</reference>
<accession>A0A4R2HG25</accession>
<proteinExistence type="predicted"/>
<protein>
    <recommendedName>
        <fullName evidence="6">Protein ImuB</fullName>
    </recommendedName>
</protein>
<dbReference type="PANTHER" id="PTHR35369:SF2">
    <property type="entry name" value="BLR3025 PROTEIN"/>
    <property type="match status" value="1"/>
</dbReference>
<dbReference type="GO" id="GO:0006281">
    <property type="term" value="P:DNA repair"/>
    <property type="evidence" value="ECO:0007669"/>
    <property type="project" value="TreeGrafter"/>
</dbReference>
<dbReference type="AlphaFoldDB" id="A0A4R2HG25"/>
<evidence type="ECO:0008006" key="6">
    <source>
        <dbReference type="Google" id="ProtNLM"/>
    </source>
</evidence>
<evidence type="ECO:0000313" key="2">
    <source>
        <dbReference type="EMBL" id="GGE47224.1"/>
    </source>
</evidence>
<dbReference type="Proteomes" id="UP000622648">
    <property type="component" value="Unassembled WGS sequence"/>
</dbReference>
<name>A0A4R2HG25_9SPHI</name>
<evidence type="ECO:0000313" key="5">
    <source>
        <dbReference type="Proteomes" id="UP000622648"/>
    </source>
</evidence>
<reference evidence="2" key="4">
    <citation type="submission" date="2024-05" db="EMBL/GenBank/DDBJ databases">
        <authorList>
            <person name="Sun Q."/>
            <person name="Zhou Y."/>
        </authorList>
    </citation>
    <scope>NUCLEOTIDE SEQUENCE</scope>
    <source>
        <strain evidence="2">CGMCC 1.15644</strain>
    </source>
</reference>
<comment type="caution">
    <text evidence="3">The sequence shown here is derived from an EMBL/GenBank/DDBJ whole genome shotgun (WGS) entry which is preliminary data.</text>
</comment>
<sequence length="101" mass="12263">MSDWRVNKPRPTELLKTPAPIEVMALIPDHPPKFFIYKGIRHLISKADGPERIKREWWLDQGEHRDYYQVEDEAGGRYWLFRSWHYGGEQKYQWFIHGFFA</sequence>
<organism evidence="3 4">
    <name type="scientific">Pedobacter psychrotolerans</name>
    <dbReference type="NCBI Taxonomy" id="1843235"/>
    <lineage>
        <taxon>Bacteria</taxon>
        <taxon>Pseudomonadati</taxon>
        <taxon>Bacteroidota</taxon>
        <taxon>Sphingobacteriia</taxon>
        <taxon>Sphingobacteriales</taxon>
        <taxon>Sphingobacteriaceae</taxon>
        <taxon>Pedobacter</taxon>
    </lineage>
</organism>
<keyword evidence="1" id="KW-0227">DNA damage</keyword>
<dbReference type="EMBL" id="BMJO01000002">
    <property type="protein sequence ID" value="GGE47224.1"/>
    <property type="molecule type" value="Genomic_DNA"/>
</dbReference>
<dbReference type="OrthoDB" id="625722at2"/>
<reference evidence="3 4" key="3">
    <citation type="submission" date="2019-03" db="EMBL/GenBank/DDBJ databases">
        <title>Genomic Encyclopedia of Type Strains, Phase IV (KMG-IV): sequencing the most valuable type-strain genomes for metagenomic binning, comparative biology and taxonomic classification.</title>
        <authorList>
            <person name="Goeker M."/>
        </authorList>
    </citation>
    <scope>NUCLEOTIDE SEQUENCE [LARGE SCALE GENOMIC DNA]</scope>
    <source>
        <strain evidence="3 4">DSM 103236</strain>
    </source>
</reference>
<dbReference type="RefSeq" id="WP_132532775.1">
    <property type="nucleotide sequence ID" value="NZ_BMJO01000002.1"/>
</dbReference>
<dbReference type="PANTHER" id="PTHR35369">
    <property type="entry name" value="BLR3025 PROTEIN-RELATED"/>
    <property type="match status" value="1"/>
</dbReference>
<keyword evidence="5" id="KW-1185">Reference proteome</keyword>
<dbReference type="EMBL" id="SLWO01000004">
    <property type="protein sequence ID" value="TCO25210.1"/>
    <property type="molecule type" value="Genomic_DNA"/>
</dbReference>
<evidence type="ECO:0000313" key="3">
    <source>
        <dbReference type="EMBL" id="TCO25210.1"/>
    </source>
</evidence>
<gene>
    <name evidence="3" type="ORF">EV200_104247</name>
    <name evidence="2" type="ORF">GCM10011413_11690</name>
</gene>